<accession>A0A0A9Z337</accession>
<feature type="region of interest" description="Disordered" evidence="1">
    <location>
        <begin position="52"/>
        <end position="101"/>
    </location>
</feature>
<evidence type="ECO:0000256" key="1">
    <source>
        <dbReference type="SAM" id="MobiDB-lite"/>
    </source>
</evidence>
<proteinExistence type="predicted"/>
<organism evidence="2">
    <name type="scientific">Lygus hesperus</name>
    <name type="common">Western plant bug</name>
    <dbReference type="NCBI Taxonomy" id="30085"/>
    <lineage>
        <taxon>Eukaryota</taxon>
        <taxon>Metazoa</taxon>
        <taxon>Ecdysozoa</taxon>
        <taxon>Arthropoda</taxon>
        <taxon>Hexapoda</taxon>
        <taxon>Insecta</taxon>
        <taxon>Pterygota</taxon>
        <taxon>Neoptera</taxon>
        <taxon>Paraneoptera</taxon>
        <taxon>Hemiptera</taxon>
        <taxon>Heteroptera</taxon>
        <taxon>Panheteroptera</taxon>
        <taxon>Cimicomorpha</taxon>
        <taxon>Miridae</taxon>
        <taxon>Mirini</taxon>
        <taxon>Lygus</taxon>
    </lineage>
</organism>
<dbReference type="AlphaFoldDB" id="A0A0A9Z337"/>
<dbReference type="EMBL" id="GBHO01003957">
    <property type="protein sequence ID" value="JAG39647.1"/>
    <property type="molecule type" value="Transcribed_RNA"/>
</dbReference>
<gene>
    <name evidence="2" type="primary">MSP-1_1</name>
    <name evidence="2" type="ORF">CM83_463</name>
</gene>
<reference evidence="2" key="2">
    <citation type="submission" date="2014-07" db="EMBL/GenBank/DDBJ databases">
        <authorList>
            <person name="Hull J."/>
        </authorList>
    </citation>
    <scope>NUCLEOTIDE SEQUENCE</scope>
</reference>
<feature type="non-terminal residue" evidence="2">
    <location>
        <position position="132"/>
    </location>
</feature>
<feature type="non-terminal residue" evidence="2">
    <location>
        <position position="1"/>
    </location>
</feature>
<keyword evidence="2" id="KW-0477">Merozoite</keyword>
<feature type="compositionally biased region" description="Basic and acidic residues" evidence="1">
    <location>
        <begin position="78"/>
        <end position="101"/>
    </location>
</feature>
<name>A0A0A9Z337_LYGHE</name>
<evidence type="ECO:0000313" key="2">
    <source>
        <dbReference type="EMBL" id="JAG39647.1"/>
    </source>
</evidence>
<reference evidence="2" key="1">
    <citation type="journal article" date="2014" name="PLoS ONE">
        <title>Transcriptome-Based Identification of ABC Transporters in the Western Tarnished Plant Bug Lygus hesperus.</title>
        <authorList>
            <person name="Hull J.J."/>
            <person name="Chaney K."/>
            <person name="Geib S.M."/>
            <person name="Fabrick J.A."/>
            <person name="Brent C.S."/>
            <person name="Walsh D."/>
            <person name="Lavine L.C."/>
        </authorList>
    </citation>
    <scope>NUCLEOTIDE SEQUENCE</scope>
</reference>
<protein>
    <submittedName>
        <fullName evidence="2">Merozoite surface protein 1</fullName>
    </submittedName>
</protein>
<sequence length="132" mass="15504">SSPLCMGRNKIMPNYWEDPNDDEYYDSDVTWTVQEAINGTVENNINGFQEVHQQNDPLGYRYMSEGREKRKKKKHSRENRETIKKSRKHSQVERVPTKKDPGYGLGLSRGFSLWRTLKEVRHCITKVSDPMT</sequence>